<dbReference type="Pfam" id="PF03636">
    <property type="entry name" value="Glyco_hydro_65N"/>
    <property type="match status" value="1"/>
</dbReference>
<dbReference type="PANTHER" id="PTHR11051:SF8">
    <property type="entry name" value="PROTEIN-GLUCOSYLGALACTOSYLHYDROXYLYSINE GLUCOSIDASE"/>
    <property type="match status" value="1"/>
</dbReference>
<keyword evidence="7" id="KW-0378">Hydrolase</keyword>
<organism evidence="7 8">
    <name type="scientific">Salinimicrobium flavum</name>
    <dbReference type="NCBI Taxonomy" id="1737065"/>
    <lineage>
        <taxon>Bacteria</taxon>
        <taxon>Pseudomonadati</taxon>
        <taxon>Bacteroidota</taxon>
        <taxon>Flavobacteriia</taxon>
        <taxon>Flavobacteriales</taxon>
        <taxon>Flavobacteriaceae</taxon>
        <taxon>Salinimicrobium</taxon>
    </lineage>
</organism>
<dbReference type="Gene3D" id="2.60.420.10">
    <property type="entry name" value="Maltose phosphorylase, domain 3"/>
    <property type="match status" value="1"/>
</dbReference>
<dbReference type="GO" id="GO:0016787">
    <property type="term" value="F:hydrolase activity"/>
    <property type="evidence" value="ECO:0007669"/>
    <property type="project" value="UniProtKB-KW"/>
</dbReference>
<reference evidence="8" key="1">
    <citation type="journal article" date="2019" name="Int. J. Syst. Evol. Microbiol.">
        <title>The Global Catalogue of Microorganisms (GCM) 10K type strain sequencing project: providing services to taxonomists for standard genome sequencing and annotation.</title>
        <authorList>
            <consortium name="The Broad Institute Genomics Platform"/>
            <consortium name="The Broad Institute Genome Sequencing Center for Infectious Disease"/>
            <person name="Wu L."/>
            <person name="Ma J."/>
        </authorList>
    </citation>
    <scope>NUCLEOTIDE SEQUENCE [LARGE SCALE GENOMIC DNA]</scope>
    <source>
        <strain evidence="8">KCTC 42585</strain>
    </source>
</reference>
<dbReference type="SUPFAM" id="SSF48208">
    <property type="entry name" value="Six-hairpin glycosidases"/>
    <property type="match status" value="1"/>
</dbReference>
<proteinExistence type="inferred from homology"/>
<dbReference type="InterPro" id="IPR008928">
    <property type="entry name" value="6-hairpin_glycosidase_sf"/>
</dbReference>
<dbReference type="Pfam" id="PF03633">
    <property type="entry name" value="Glyco_hydro_65C"/>
    <property type="match status" value="1"/>
</dbReference>
<dbReference type="Proteomes" id="UP001597468">
    <property type="component" value="Unassembled WGS sequence"/>
</dbReference>
<dbReference type="Pfam" id="PF03632">
    <property type="entry name" value="Glyco_hydro_65m"/>
    <property type="match status" value="1"/>
</dbReference>
<dbReference type="InterPro" id="IPR017045">
    <property type="entry name" value="Malt_Pase/Glycosyl_Hdrlase"/>
</dbReference>
<gene>
    <name evidence="7" type="ORF">ACFSTG_13555</name>
</gene>
<dbReference type="PANTHER" id="PTHR11051">
    <property type="entry name" value="GLYCOSYL HYDROLASE-RELATED"/>
    <property type="match status" value="1"/>
</dbReference>
<dbReference type="RefSeq" id="WP_380754041.1">
    <property type="nucleotide sequence ID" value="NZ_JBHULT010000011.1"/>
</dbReference>
<dbReference type="InterPro" id="IPR037018">
    <property type="entry name" value="GH65_N"/>
</dbReference>
<keyword evidence="3" id="KW-0808">Transferase</keyword>
<evidence type="ECO:0000313" key="8">
    <source>
        <dbReference type="Proteomes" id="UP001597468"/>
    </source>
</evidence>
<sequence>MEEWIVKYDQYLPAEEKLREALCTLGNGYFATRGALEGSNNSEFHYPGTYLAGGYNRLETEIKGQIIENEDLVNWPDWTILKFRTENGDWFDIDKTDLLEFEQQLDLKCGMLIRTLRFRDEEGRETLLESRRMISMSDMHVAAIQWEITPQNWSGKIIVHSALDGKVTNSGVPRYKAFNSDHIEVIDKGNLGEEGIFLKVSSNQSEIVMAQTARLTASFCLYDSFINRNTIVEEEYVAQELTFDLEEKKTCKVEKIVTLYTSRDKAISDPLTEARTAVKRQINFADLSKKQEQAWNELWGQCDIILEADDGNDQLLLRLHIFHLFQTFSLHTIDLDSGIPARGWHGEAYRGHIFWDELYIFPFFNISIPELTRALLMYRYRRLPEARFAARQLGFQGAMFPWQSGSNGREESQVIHLNPESGNWLPDHTFLQRHVNSAIAYNVWQYFQATGDLQFLSFYGAELMLEIAKFWAGMAHYNEERQKYEIHNVVGPDEYHTSYPGSETPGLKNNAYTNFMAVWSLIHAMEALNKLNIRRGKDLMDMLQIDEEELSRWDRITRNMYIPFIQQGYIIEQFEGFSELRDLDWEKYREMYGENIRLDRVLEKEGDDVSNYKAVKQPDVLMLFYLFSAEELTEIFERMGYNFDTREQIPMNISWYQDITSHGSTLSKVVHSWVYARSHREKSWHDFKKALISDFNDIQGGTTAEGIHLGAMAGTVDLIHRCYTGMEFKKDCLYFNPRLPDNVKQIRFRCRYRKHWLEVHLTHDNLCLKSHGGWQDIIKIIVNDEEFKMIKGEVRNISYRTSKI</sequence>
<dbReference type="InterPro" id="IPR012341">
    <property type="entry name" value="6hp_glycosidase-like_sf"/>
</dbReference>
<accession>A0ABW5J1D9</accession>
<keyword evidence="8" id="KW-1185">Reference proteome</keyword>
<dbReference type="PIRSF" id="PIRSF036289">
    <property type="entry name" value="Glycosyl_hydrolase_malt_phosph"/>
    <property type="match status" value="1"/>
</dbReference>
<dbReference type="InterPro" id="IPR005194">
    <property type="entry name" value="Glyco_hydro_65_C"/>
</dbReference>
<feature type="domain" description="Glycoside hydrolase family 65 central catalytic" evidence="4">
    <location>
        <begin position="318"/>
        <end position="716"/>
    </location>
</feature>
<dbReference type="InterPro" id="IPR011013">
    <property type="entry name" value="Gal_mutarotase_sf_dom"/>
</dbReference>
<comment type="similarity">
    <text evidence="1">Belongs to the glycosyl hydrolase 65 family.</text>
</comment>
<evidence type="ECO:0000313" key="7">
    <source>
        <dbReference type="EMBL" id="MFD2518928.1"/>
    </source>
</evidence>
<evidence type="ECO:0000256" key="2">
    <source>
        <dbReference type="ARBA" id="ARBA00022676"/>
    </source>
</evidence>
<evidence type="ECO:0000256" key="1">
    <source>
        <dbReference type="ARBA" id="ARBA00006768"/>
    </source>
</evidence>
<dbReference type="Gene3D" id="2.70.98.40">
    <property type="entry name" value="Glycoside hydrolase, family 65, N-terminal domain"/>
    <property type="match status" value="1"/>
</dbReference>
<evidence type="ECO:0000259" key="4">
    <source>
        <dbReference type="Pfam" id="PF03632"/>
    </source>
</evidence>
<keyword evidence="2" id="KW-0328">Glycosyltransferase</keyword>
<comment type="caution">
    <text evidence="7">The sequence shown here is derived from an EMBL/GenBank/DDBJ whole genome shotgun (WGS) entry which is preliminary data.</text>
</comment>
<feature type="domain" description="Glycoside hydrolase family 65 C-terminal" evidence="5">
    <location>
        <begin position="726"/>
        <end position="787"/>
    </location>
</feature>
<dbReference type="InterPro" id="IPR005196">
    <property type="entry name" value="Glyco_hydro_65_N"/>
</dbReference>
<evidence type="ECO:0000256" key="3">
    <source>
        <dbReference type="ARBA" id="ARBA00022679"/>
    </source>
</evidence>
<dbReference type="SUPFAM" id="SSF74650">
    <property type="entry name" value="Galactose mutarotase-like"/>
    <property type="match status" value="1"/>
</dbReference>
<dbReference type="EMBL" id="JBHULT010000011">
    <property type="protein sequence ID" value="MFD2518928.1"/>
    <property type="molecule type" value="Genomic_DNA"/>
</dbReference>
<name>A0ABW5J1D9_9FLAO</name>
<dbReference type="InterPro" id="IPR005195">
    <property type="entry name" value="Glyco_hydro_65_M"/>
</dbReference>
<protein>
    <submittedName>
        <fullName evidence="7">Glycoside hydrolase family 65 protein</fullName>
    </submittedName>
</protein>
<dbReference type="Gene3D" id="1.50.10.10">
    <property type="match status" value="1"/>
</dbReference>
<evidence type="ECO:0000259" key="5">
    <source>
        <dbReference type="Pfam" id="PF03633"/>
    </source>
</evidence>
<evidence type="ECO:0000259" key="6">
    <source>
        <dbReference type="Pfam" id="PF03636"/>
    </source>
</evidence>
<feature type="domain" description="Glycoside hydrolase family 65 N-terminal" evidence="6">
    <location>
        <begin position="8"/>
        <end position="263"/>
    </location>
</feature>